<dbReference type="Pfam" id="PF00069">
    <property type="entry name" value="Pkinase"/>
    <property type="match status" value="1"/>
</dbReference>
<evidence type="ECO:0000256" key="1">
    <source>
        <dbReference type="ARBA" id="ARBA00005354"/>
    </source>
</evidence>
<dbReference type="InterPro" id="IPR008271">
    <property type="entry name" value="Ser/Thr_kinase_AS"/>
</dbReference>
<keyword evidence="4" id="KW-0808">Transferase</keyword>
<dbReference type="CDD" id="cd05117">
    <property type="entry name" value="STKc_CAMK"/>
    <property type="match status" value="1"/>
</dbReference>
<dbReference type="SUPFAM" id="SSF47473">
    <property type="entry name" value="EF-hand"/>
    <property type="match status" value="1"/>
</dbReference>
<dbReference type="PROSITE" id="PS50011">
    <property type="entry name" value="PROTEIN_KINASE_DOM"/>
    <property type="match status" value="1"/>
</dbReference>
<reference evidence="10" key="1">
    <citation type="journal article" date="2021" name="J. Hered.">
        <title>Genome Assembly of Salicaceae Populus deltoides (Eastern Cottonwood) I-69 Based on Nanopore Sequencing and Hi-C Technologies.</title>
        <authorList>
            <person name="Bai S."/>
            <person name="Wu H."/>
            <person name="Zhang J."/>
            <person name="Pan Z."/>
            <person name="Zhao W."/>
            <person name="Li Z."/>
            <person name="Tong C."/>
        </authorList>
    </citation>
    <scope>NUCLEOTIDE SEQUENCE</scope>
    <source>
        <tissue evidence="10">Leaf</tissue>
    </source>
</reference>
<dbReference type="PROSITE" id="PS00108">
    <property type="entry name" value="PROTEIN_KINASE_ST"/>
    <property type="match status" value="1"/>
</dbReference>
<keyword evidence="7" id="KW-0067">ATP-binding</keyword>
<comment type="similarity">
    <text evidence="1">Belongs to the protein kinase superfamily. CAMK Ser/Thr protein kinase family. CaMK subfamily.</text>
</comment>
<dbReference type="SUPFAM" id="SSF56112">
    <property type="entry name" value="Protein kinase-like (PK-like)"/>
    <property type="match status" value="1"/>
</dbReference>
<dbReference type="GO" id="GO:0005524">
    <property type="term" value="F:ATP binding"/>
    <property type="evidence" value="ECO:0007669"/>
    <property type="project" value="UniProtKB-KW"/>
</dbReference>
<keyword evidence="2" id="KW-0723">Serine/threonine-protein kinase</keyword>
<dbReference type="PROSITE" id="PS50222">
    <property type="entry name" value="EF_HAND_2"/>
    <property type="match status" value="1"/>
</dbReference>
<evidence type="ECO:0000259" key="9">
    <source>
        <dbReference type="PROSITE" id="PS50222"/>
    </source>
</evidence>
<dbReference type="InterPro" id="IPR011992">
    <property type="entry name" value="EF-hand-dom_pair"/>
</dbReference>
<dbReference type="GO" id="GO:0004674">
    <property type="term" value="F:protein serine/threonine kinase activity"/>
    <property type="evidence" value="ECO:0007669"/>
    <property type="project" value="UniProtKB-KW"/>
</dbReference>
<accession>A0A8T2ZI45</accession>
<dbReference type="FunFam" id="1.10.510.10:FF:000111">
    <property type="entry name" value="CDPK-related kinase 1"/>
    <property type="match status" value="1"/>
</dbReference>
<keyword evidence="6" id="KW-0418">Kinase</keyword>
<dbReference type="EMBL" id="JACEGQ020000002">
    <property type="protein sequence ID" value="KAH8517010.1"/>
    <property type="molecule type" value="Genomic_DNA"/>
</dbReference>
<comment type="caution">
    <text evidence="10">The sequence shown here is derived from an EMBL/GenBank/DDBJ whole genome shotgun (WGS) entry which is preliminary data.</text>
</comment>
<keyword evidence="3" id="KW-0597">Phosphoprotein</keyword>
<dbReference type="InterPro" id="IPR002048">
    <property type="entry name" value="EF_hand_dom"/>
</dbReference>
<evidence type="ECO:0000256" key="7">
    <source>
        <dbReference type="ARBA" id="ARBA00022840"/>
    </source>
</evidence>
<evidence type="ECO:0000256" key="5">
    <source>
        <dbReference type="ARBA" id="ARBA00022741"/>
    </source>
</evidence>
<evidence type="ECO:0008006" key="12">
    <source>
        <dbReference type="Google" id="ProtNLM"/>
    </source>
</evidence>
<proteinExistence type="inferred from homology"/>
<gene>
    <name evidence="10" type="ORF">H0E87_005099</name>
</gene>
<keyword evidence="11" id="KW-1185">Reference proteome</keyword>
<dbReference type="InterPro" id="IPR011009">
    <property type="entry name" value="Kinase-like_dom_sf"/>
</dbReference>
<dbReference type="FunFam" id="1.10.238.10:FF:000085">
    <property type="entry name" value="CDPK-related kinase 1"/>
    <property type="match status" value="1"/>
</dbReference>
<evidence type="ECO:0000256" key="2">
    <source>
        <dbReference type="ARBA" id="ARBA00022527"/>
    </source>
</evidence>
<organism evidence="10 11">
    <name type="scientific">Populus deltoides</name>
    <name type="common">Eastern poplar</name>
    <name type="synonym">Eastern cottonwood</name>
    <dbReference type="NCBI Taxonomy" id="3696"/>
    <lineage>
        <taxon>Eukaryota</taxon>
        <taxon>Viridiplantae</taxon>
        <taxon>Streptophyta</taxon>
        <taxon>Embryophyta</taxon>
        <taxon>Tracheophyta</taxon>
        <taxon>Spermatophyta</taxon>
        <taxon>Magnoliopsida</taxon>
        <taxon>eudicotyledons</taxon>
        <taxon>Gunneridae</taxon>
        <taxon>Pentapetalae</taxon>
        <taxon>rosids</taxon>
        <taxon>fabids</taxon>
        <taxon>Malpighiales</taxon>
        <taxon>Salicaceae</taxon>
        <taxon>Saliceae</taxon>
        <taxon>Populus</taxon>
    </lineage>
</organism>
<protein>
    <recommendedName>
        <fullName evidence="12">CDPK-related kinase 3</fullName>
    </recommendedName>
</protein>
<evidence type="ECO:0000313" key="10">
    <source>
        <dbReference type="EMBL" id="KAH8517010.1"/>
    </source>
</evidence>
<dbReference type="Proteomes" id="UP000807159">
    <property type="component" value="Chromosome 2"/>
</dbReference>
<dbReference type="InterPro" id="IPR000719">
    <property type="entry name" value="Prot_kinase_dom"/>
</dbReference>
<evidence type="ECO:0000259" key="8">
    <source>
        <dbReference type="PROSITE" id="PS50011"/>
    </source>
</evidence>
<sequence>MKLLLSRLYQKQRLCEGGELLDRILARGGRYTEEDAKAIIVQILCVVAFCHLQGVVHRDLKPENFLFTSGSEDADMKLIDFGLSDFFRPDERLNDIVGSAYYVAPEVLHRSYSLEADIWSIGVITYILLCGSRPFWARTESGIFRAVLRSDPNFEDLPWPSVSPEAKDFVKRLLNKDYRKRMTAVQALTHPWLRDDSRPIHVDILIYKLVKAYLHATPFKRAALKALSKALTEDELFYLRAQFNLLGPNGDGSVSLDNFRMALVHNATDAMRESRVPEILNAMESLAYRKMYFEEFCAAAISTYQLEALEGWEQIASTAFEHFEQEGNRVISVEELARELNVGPSAYTIIKDWIRSSDGKLSVFEQMRVLPFWVLMVSWALTGDFNGYLNTAENRGGLIVCHVVYYIHVRLDRRLSKELCRVLFPEASVLHLPRFNSDSHLLLKMWTPTPPSYKRPFHFQAAWLTLEEFPRVVSEVFATGSFPDSIVETLIGWLLIHPKSKGFVSPACTRRRKDRLKTILNISFQLDTGKYLGAGEVNTALINELSWELVSGYDELCMKIMGARYVHGSDLWPHVRVTTMERDCAWI</sequence>
<dbReference type="Gene3D" id="1.10.510.10">
    <property type="entry name" value="Transferase(Phosphotransferase) domain 1"/>
    <property type="match status" value="1"/>
</dbReference>
<dbReference type="InterPro" id="IPR050205">
    <property type="entry name" value="CDPK_Ser/Thr_kinases"/>
</dbReference>
<dbReference type="Gene3D" id="1.10.238.10">
    <property type="entry name" value="EF-hand"/>
    <property type="match status" value="2"/>
</dbReference>
<feature type="domain" description="EF-hand" evidence="9">
    <location>
        <begin position="234"/>
        <end position="269"/>
    </location>
</feature>
<keyword evidence="5" id="KW-0547">Nucleotide-binding</keyword>
<evidence type="ECO:0000256" key="6">
    <source>
        <dbReference type="ARBA" id="ARBA00022777"/>
    </source>
</evidence>
<evidence type="ECO:0000256" key="4">
    <source>
        <dbReference type="ARBA" id="ARBA00022679"/>
    </source>
</evidence>
<dbReference type="PANTHER" id="PTHR24349">
    <property type="entry name" value="SERINE/THREONINE-PROTEIN KINASE"/>
    <property type="match status" value="1"/>
</dbReference>
<evidence type="ECO:0000256" key="3">
    <source>
        <dbReference type="ARBA" id="ARBA00022553"/>
    </source>
</evidence>
<dbReference type="AlphaFoldDB" id="A0A8T2ZI45"/>
<dbReference type="GO" id="GO:0005509">
    <property type="term" value="F:calcium ion binding"/>
    <property type="evidence" value="ECO:0007669"/>
    <property type="project" value="InterPro"/>
</dbReference>
<name>A0A8T2ZI45_POPDE</name>
<feature type="domain" description="Protein kinase" evidence="8">
    <location>
        <begin position="1"/>
        <end position="193"/>
    </location>
</feature>
<dbReference type="SMART" id="SM00220">
    <property type="entry name" value="S_TKc"/>
    <property type="match status" value="1"/>
</dbReference>
<evidence type="ECO:0000313" key="11">
    <source>
        <dbReference type="Proteomes" id="UP000807159"/>
    </source>
</evidence>